<name>A0A0S4IW99_BODSA</name>
<organism evidence="1 2">
    <name type="scientific">Bodo saltans</name>
    <name type="common">Flagellated protozoan</name>
    <dbReference type="NCBI Taxonomy" id="75058"/>
    <lineage>
        <taxon>Eukaryota</taxon>
        <taxon>Discoba</taxon>
        <taxon>Euglenozoa</taxon>
        <taxon>Kinetoplastea</taxon>
        <taxon>Metakinetoplastina</taxon>
        <taxon>Eubodonida</taxon>
        <taxon>Bodonidae</taxon>
        <taxon>Bodo</taxon>
    </lineage>
</organism>
<accession>A0A0S4IW99</accession>
<dbReference type="AlphaFoldDB" id="A0A0S4IW99"/>
<sequence>MLLCASTPTSSILSTPLSPWSHTAFRCTSASSSSSGSVCRLCSPSVVSTRMTTSVCGGASWALATPGPMPGVPKFRPSTRIFPPALLKAVLCVKSCVGKGRREFLSHFYSINAMKKRCAISKV</sequence>
<dbReference type="Proteomes" id="UP000051952">
    <property type="component" value="Unassembled WGS sequence"/>
</dbReference>
<dbReference type="EMBL" id="CYKH01000567">
    <property type="protein sequence ID" value="CUG06176.1"/>
    <property type="molecule type" value="Genomic_DNA"/>
</dbReference>
<proteinExistence type="predicted"/>
<keyword evidence="2" id="KW-1185">Reference proteome</keyword>
<evidence type="ECO:0000313" key="1">
    <source>
        <dbReference type="EMBL" id="CUG06176.1"/>
    </source>
</evidence>
<evidence type="ECO:0000313" key="2">
    <source>
        <dbReference type="Proteomes" id="UP000051952"/>
    </source>
</evidence>
<dbReference type="VEuPathDB" id="TriTrypDB:BSAL_71865"/>
<reference evidence="2" key="1">
    <citation type="submission" date="2015-09" db="EMBL/GenBank/DDBJ databases">
        <authorList>
            <consortium name="Pathogen Informatics"/>
        </authorList>
    </citation>
    <scope>NUCLEOTIDE SEQUENCE [LARGE SCALE GENOMIC DNA]</scope>
    <source>
        <strain evidence="2">Lake Konstanz</strain>
    </source>
</reference>
<protein>
    <submittedName>
        <fullName evidence="1">Uncharacterized protein</fullName>
    </submittedName>
</protein>
<gene>
    <name evidence="1" type="ORF">BSAL_71865</name>
</gene>